<dbReference type="GeneID" id="7051535"/>
<dbReference type="AlphaFoldDB" id="B6K7N2"/>
<feature type="compositionally biased region" description="Polar residues" evidence="1">
    <location>
        <begin position="364"/>
        <end position="382"/>
    </location>
</feature>
<keyword evidence="4" id="KW-1185">Reference proteome</keyword>
<dbReference type="HOGENOM" id="CLU_354176_0_0_1"/>
<protein>
    <submittedName>
        <fullName evidence="2">Meiotic recombination protein Rec10</fullName>
    </submittedName>
</protein>
<accession>B6K7N2</accession>
<dbReference type="Pfam" id="PF07964">
    <property type="entry name" value="Red1"/>
    <property type="match status" value="1"/>
</dbReference>
<feature type="compositionally biased region" description="Polar residues" evidence="1">
    <location>
        <begin position="651"/>
        <end position="662"/>
    </location>
</feature>
<dbReference type="OMA" id="HRDFACR"/>
<name>B6K7N2_SCHJY</name>
<feature type="region of interest" description="Disordered" evidence="1">
    <location>
        <begin position="360"/>
        <end position="515"/>
    </location>
</feature>
<evidence type="ECO:0000256" key="1">
    <source>
        <dbReference type="SAM" id="MobiDB-lite"/>
    </source>
</evidence>
<proteinExistence type="predicted"/>
<feature type="region of interest" description="Disordered" evidence="1">
    <location>
        <begin position="610"/>
        <end position="677"/>
    </location>
</feature>
<dbReference type="Proteomes" id="UP000001744">
    <property type="component" value="Unassembled WGS sequence"/>
</dbReference>
<evidence type="ECO:0000313" key="4">
    <source>
        <dbReference type="Proteomes" id="UP000001744"/>
    </source>
</evidence>
<organism evidence="2 4">
    <name type="scientific">Schizosaccharomyces japonicus (strain yFS275 / FY16936)</name>
    <name type="common">Fission yeast</name>
    <dbReference type="NCBI Taxonomy" id="402676"/>
    <lineage>
        <taxon>Eukaryota</taxon>
        <taxon>Fungi</taxon>
        <taxon>Dikarya</taxon>
        <taxon>Ascomycota</taxon>
        <taxon>Taphrinomycotina</taxon>
        <taxon>Schizosaccharomycetes</taxon>
        <taxon>Schizosaccharomycetales</taxon>
        <taxon>Schizosaccharomycetaceae</taxon>
        <taxon>Schizosaccharomyces</taxon>
    </lineage>
</organism>
<feature type="compositionally biased region" description="Basic and acidic residues" evidence="1">
    <location>
        <begin position="620"/>
        <end position="635"/>
    </location>
</feature>
<sequence>MPSCLDFIRKTQRRIESNVDLDIDLLNSGIDLFESLSVSDCDLGETSNVLQQLFQTSVFEHYDANVLSSLALLGVYIFFTLQSDEIGETVLVGLTKLSAEVLTTVKQNIGPKVLEKALTVLSKREIPALDQSSLSYSDEMYSAILTDRLILQLTSFFAAKCEPNKVWLISNRKVLPLKAIGRYLKHRDFACRFLAGLFIFRFSTSDKSEEAAKQNELRVHLFVDSAEFDKQPTMQMFKPDKVFETASMKSKYSFKGHIRVGGDSASPAMMTLEPRDFIVYRKKASLVQAAWTSIKKVSVYTGRKFTLSFDTSIDDIEQFTFTSTSATQFRLLQSTLGKLIPHDSPTVLTTAPIRLDAAKATEASKASNEQETESVSADSETGASDEYIPSEGGSDAASPVGQSTLPTVTETENVPAQQPLQTPAVSKSVAKKRPPKRKFLQDDQVLGSPMTPVSMTETRLKHIQKASSKTNRKPKEVKRSNNNDAQTNACQTKTQNQSSVSALENKENMNQTPKSRPAEELLFTPMEQKSIATPLADHTNNRIAELSNHIVKKEPNHASLPTPTAHESGKSIWTKLLEEKPWKRTHPSVNMPLHSREIDLAQFDIKPTATFSLPSPIGSSDRDVDGQPRAQEFDTSKTLYSSTSNDDSNTIDLQSVSRSSPMPQRKHACPQKPTQVAGEFQTTGPSFYLAQISKHLCDELVKKETSIRQNVEHYHERCRRSVSDFQHRQQSRFAHIDRELDNLSAQLMQQLANLR</sequence>
<dbReference type="EMBL" id="KE651168">
    <property type="protein sequence ID" value="EEB09536.1"/>
    <property type="molecule type" value="Genomic_DNA"/>
</dbReference>
<dbReference type="OrthoDB" id="5366068at2759"/>
<dbReference type="VEuPathDB" id="FungiDB:SJAG_04748"/>
<feature type="compositionally biased region" description="Basic residues" evidence="1">
    <location>
        <begin position="429"/>
        <end position="438"/>
    </location>
</feature>
<dbReference type="RefSeq" id="XP_002175829.1">
    <property type="nucleotide sequence ID" value="XM_002175793.2"/>
</dbReference>
<feature type="compositionally biased region" description="Polar residues" evidence="1">
    <location>
        <begin position="400"/>
        <end position="425"/>
    </location>
</feature>
<dbReference type="InterPro" id="IPR012491">
    <property type="entry name" value="Red1/Rec10"/>
</dbReference>
<evidence type="ECO:0000313" key="2">
    <source>
        <dbReference type="EMBL" id="EEB09536.1"/>
    </source>
</evidence>
<feature type="compositionally biased region" description="Polar residues" evidence="1">
    <location>
        <begin position="482"/>
        <end position="514"/>
    </location>
</feature>
<dbReference type="GO" id="GO:0007131">
    <property type="term" value="P:reciprocal meiotic recombination"/>
    <property type="evidence" value="ECO:0007669"/>
    <property type="project" value="InterPro"/>
</dbReference>
<feature type="compositionally biased region" description="Low complexity" evidence="1">
    <location>
        <begin position="641"/>
        <end position="650"/>
    </location>
</feature>
<evidence type="ECO:0000313" key="3">
    <source>
        <dbReference type="JaponicusDB" id="SJAG_04748"/>
    </source>
</evidence>
<gene>
    <name evidence="3" type="primary">rec10</name>
    <name evidence="2" type="ORF">SJAG_04748</name>
</gene>
<dbReference type="STRING" id="402676.B6K7N2"/>
<reference evidence="2 4" key="1">
    <citation type="journal article" date="2011" name="Science">
        <title>Comparative functional genomics of the fission yeasts.</title>
        <authorList>
            <person name="Rhind N."/>
            <person name="Chen Z."/>
            <person name="Yassour M."/>
            <person name="Thompson D.A."/>
            <person name="Haas B.J."/>
            <person name="Habib N."/>
            <person name="Wapinski I."/>
            <person name="Roy S."/>
            <person name="Lin M.F."/>
            <person name="Heiman D.I."/>
            <person name="Young S.K."/>
            <person name="Furuya K."/>
            <person name="Guo Y."/>
            <person name="Pidoux A."/>
            <person name="Chen H.M."/>
            <person name="Robbertse B."/>
            <person name="Goldberg J.M."/>
            <person name="Aoki K."/>
            <person name="Bayne E.H."/>
            <person name="Berlin A.M."/>
            <person name="Desjardins C.A."/>
            <person name="Dobbs E."/>
            <person name="Dukaj L."/>
            <person name="Fan L."/>
            <person name="FitzGerald M.G."/>
            <person name="French C."/>
            <person name="Gujja S."/>
            <person name="Hansen K."/>
            <person name="Keifenheim D."/>
            <person name="Levin J.Z."/>
            <person name="Mosher R.A."/>
            <person name="Mueller C.A."/>
            <person name="Pfiffner J."/>
            <person name="Priest M."/>
            <person name="Russ C."/>
            <person name="Smialowska A."/>
            <person name="Swoboda P."/>
            <person name="Sykes S.M."/>
            <person name="Vaughn M."/>
            <person name="Vengrova S."/>
            <person name="Yoder R."/>
            <person name="Zeng Q."/>
            <person name="Allshire R."/>
            <person name="Baulcombe D."/>
            <person name="Birren B.W."/>
            <person name="Brown W."/>
            <person name="Ekwall K."/>
            <person name="Kellis M."/>
            <person name="Leatherwood J."/>
            <person name="Levin H."/>
            <person name="Margalit H."/>
            <person name="Martienssen R."/>
            <person name="Nieduszynski C.A."/>
            <person name="Spatafora J.W."/>
            <person name="Friedman N."/>
            <person name="Dalgaard J.Z."/>
            <person name="Baumann P."/>
            <person name="Niki H."/>
            <person name="Regev A."/>
            <person name="Nusbaum C."/>
        </authorList>
    </citation>
    <scope>NUCLEOTIDE SEQUENCE [LARGE SCALE GENOMIC DNA]</scope>
    <source>
        <strain evidence="4">yFS275 / FY16936</strain>
    </source>
</reference>
<dbReference type="JaponicusDB" id="SJAG_04748">
    <property type="gene designation" value="rec10"/>
</dbReference>